<dbReference type="Pfam" id="PF00149">
    <property type="entry name" value="Metallophos"/>
    <property type="match status" value="1"/>
</dbReference>
<dbReference type="PANTHER" id="PTHR11575:SF24">
    <property type="entry name" value="5'-NUCLEOTIDASE"/>
    <property type="match status" value="1"/>
</dbReference>
<accession>A0ABR6U692</accession>
<name>A0ABR6U692_9ACTN</name>
<protein>
    <submittedName>
        <fullName evidence="5">5'-nucleotidase C-terminal domain-containing protein</fullName>
    </submittedName>
</protein>
<evidence type="ECO:0000313" key="5">
    <source>
        <dbReference type="EMBL" id="MBC2959946.1"/>
    </source>
</evidence>
<comment type="caution">
    <text evidence="5">The sequence shown here is derived from an EMBL/GenBank/DDBJ whole genome shotgun (WGS) entry which is preliminary data.</text>
</comment>
<keyword evidence="2" id="KW-0547">Nucleotide-binding</keyword>
<evidence type="ECO:0000256" key="2">
    <source>
        <dbReference type="RuleBase" id="RU362119"/>
    </source>
</evidence>
<proteinExistence type="inferred from homology"/>
<gene>
    <name evidence="5" type="ORF">H7344_06530</name>
</gene>
<dbReference type="PRINTS" id="PR01607">
    <property type="entry name" value="APYRASEFAMLY"/>
</dbReference>
<dbReference type="PANTHER" id="PTHR11575">
    <property type="entry name" value="5'-NUCLEOTIDASE-RELATED"/>
    <property type="match status" value="1"/>
</dbReference>
<reference evidence="5 6" key="1">
    <citation type="submission" date="2020-08" db="EMBL/GenBank/DDBJ databases">
        <title>novel species in genus Nocardioides.</title>
        <authorList>
            <person name="Zhang G."/>
        </authorList>
    </citation>
    <scope>NUCLEOTIDE SEQUENCE [LARGE SCALE GENOMIC DNA]</scope>
    <source>
        <strain evidence="5 6">SC8A-24</strain>
    </source>
</reference>
<dbReference type="Gene3D" id="3.90.780.10">
    <property type="entry name" value="5'-Nucleotidase, C-terminal domain"/>
    <property type="match status" value="1"/>
</dbReference>
<sequence length="762" mass="79370">MACAAACIRGRHRARARHPHLEIAHMPATPKRFVAPLGLAVAATTLVLVPAPAHAATVDITLLNINDFHGRIDANTTKFATTVEQVRAEAGDANTLFLSAGDNIGASLFASSNQQDQPTIDVLNALDLAGSAVGNHEFDRGFADLQGRVQDAADFDYLGANVYKQGTEEPVLDEYATYEVGGVTVGVIGVVTEETPALVSPAGITSISFGDPVEAVNRVAAELSDGDEANGEADVLVAEYHEGAGAGTPDGSTLEEEVAAGGVFADIVEDTAPEVDVIFTGHTHKQYAWDTGTRPIVQTGSYGENIGRVDLTVDDATGEVTAYAASNVARAAEADLTLPRVAEVAEITEAALDAAAEVGNEPVATITGDITTAFADGKRDDRASESTLGGLVANALRDGLSEIAEPDLGLTNPGGLRADLLFAGDTAENPANTDGVVTFAEANAVLPFNNTVALVELTGASLKKVLEQQWQTDDEGNVPSRPYLQLGMSDNVRVTADPSKPAGQRITSVRIDGEPLDLDRTYTVSTLSFLATGGDNFRAFTEGTYTDTGLLDAELWRDYLAGNDPISPDFAQRQVFSTIPANVQPGSTASFTIEKLGLTSLGAPADGTVTATLGGETIGTFPVTDRTAQIDLAVPASATPGDVITLTTEQGAVLTTTVAAAGPGPKAAANLTAQKKPAKVTVGKKVRIKVAVRTEGEAATGKVKVFGYGKARTVTLKPNGKITVKLGSYGKPGQKKVRVKYLGNDTTKSDTQVLKFWVSKKK</sequence>
<dbReference type="InterPro" id="IPR036907">
    <property type="entry name" value="5'-Nucleotdase_C_sf"/>
</dbReference>
<dbReference type="SUPFAM" id="SSF55816">
    <property type="entry name" value="5'-nucleotidase (syn. UDP-sugar hydrolase), C-terminal domain"/>
    <property type="match status" value="1"/>
</dbReference>
<evidence type="ECO:0000259" key="3">
    <source>
        <dbReference type="Pfam" id="PF00149"/>
    </source>
</evidence>
<dbReference type="Proteomes" id="UP000604001">
    <property type="component" value="Unassembled WGS sequence"/>
</dbReference>
<dbReference type="InterPro" id="IPR008334">
    <property type="entry name" value="5'-Nucleotdase_C"/>
</dbReference>
<dbReference type="InterPro" id="IPR006179">
    <property type="entry name" value="5_nucleotidase/apyrase"/>
</dbReference>
<keyword evidence="1" id="KW-0732">Signal</keyword>
<keyword evidence="2" id="KW-0378">Hydrolase</keyword>
<dbReference type="InterPro" id="IPR029052">
    <property type="entry name" value="Metallo-depent_PP-like"/>
</dbReference>
<evidence type="ECO:0000256" key="1">
    <source>
        <dbReference type="ARBA" id="ARBA00022729"/>
    </source>
</evidence>
<keyword evidence="6" id="KW-1185">Reference proteome</keyword>
<dbReference type="Gene3D" id="3.60.21.10">
    <property type="match status" value="1"/>
</dbReference>
<dbReference type="SUPFAM" id="SSF56300">
    <property type="entry name" value="Metallo-dependent phosphatases"/>
    <property type="match status" value="1"/>
</dbReference>
<feature type="domain" description="5'-Nucleotidase C-terminal" evidence="4">
    <location>
        <begin position="375"/>
        <end position="542"/>
    </location>
</feature>
<evidence type="ECO:0000259" key="4">
    <source>
        <dbReference type="Pfam" id="PF02872"/>
    </source>
</evidence>
<dbReference type="Pfam" id="PF02872">
    <property type="entry name" value="5_nucleotid_C"/>
    <property type="match status" value="1"/>
</dbReference>
<evidence type="ECO:0000313" key="6">
    <source>
        <dbReference type="Proteomes" id="UP000604001"/>
    </source>
</evidence>
<dbReference type="InterPro" id="IPR004843">
    <property type="entry name" value="Calcineurin-like_PHP"/>
</dbReference>
<feature type="domain" description="Calcineurin-like phosphoesterase" evidence="3">
    <location>
        <begin position="61"/>
        <end position="285"/>
    </location>
</feature>
<dbReference type="EMBL" id="JACMYC010000003">
    <property type="protein sequence ID" value="MBC2959946.1"/>
    <property type="molecule type" value="Genomic_DNA"/>
</dbReference>
<organism evidence="5 6">
    <name type="scientific">Nocardioides deserti</name>
    <dbReference type="NCBI Taxonomy" id="1588644"/>
    <lineage>
        <taxon>Bacteria</taxon>
        <taxon>Bacillati</taxon>
        <taxon>Actinomycetota</taxon>
        <taxon>Actinomycetes</taxon>
        <taxon>Propionibacteriales</taxon>
        <taxon>Nocardioidaceae</taxon>
        <taxon>Nocardioides</taxon>
    </lineage>
</organism>
<comment type="similarity">
    <text evidence="2">Belongs to the 5'-nucleotidase family.</text>
</comment>